<comment type="subcellular location">
    <subcellularLocation>
        <location evidence="1">Cytoplasm</location>
    </subcellularLocation>
</comment>
<feature type="region of interest" description="Disordered" evidence="3">
    <location>
        <begin position="951"/>
        <end position="978"/>
    </location>
</feature>
<feature type="compositionally biased region" description="Low complexity" evidence="3">
    <location>
        <begin position="286"/>
        <end position="297"/>
    </location>
</feature>
<feature type="region of interest" description="Disordered" evidence="3">
    <location>
        <begin position="1212"/>
        <end position="1252"/>
    </location>
</feature>
<dbReference type="OMA" id="CFVNVNQ"/>
<dbReference type="GO" id="GO:0036464">
    <property type="term" value="C:cytoplasmic ribonucleoprotein granule"/>
    <property type="evidence" value="ECO:0007669"/>
    <property type="project" value="UniProtKB-ARBA"/>
</dbReference>
<dbReference type="OrthoDB" id="8916892at2759"/>
<dbReference type="Pfam" id="PF10477">
    <property type="entry name" value="EIF4E-T"/>
    <property type="match status" value="1"/>
</dbReference>
<dbReference type="GO" id="GO:0005634">
    <property type="term" value="C:nucleus"/>
    <property type="evidence" value="ECO:0007669"/>
    <property type="project" value="TreeGrafter"/>
</dbReference>
<sequence>MMEGRNAETKKTDENVQPVPPIHQYSRERLLELKKVPAARSKPLGLSKEFYTSDGVWDPEKWFKAFIASPEGSPLTISDGRERRRPLEIDREFIFRRRLSDPKERLRDDCIVLSPQRRSFGTGCHVTLSGIGRQVSCPPDFKESAQRERTRRIGSGRIQLEKDYNCRYDNRDDRFERNDSGRGDNFRNNYDRRDINPRRINTPNRRRNIRRHEDDPAPEWFTDGPNSKTDTIELRGFENTGEQAEEDMDEVNMPVVNRKEYLSHINEEDIANISVSERNGSLETNESSSPEDSPPSDNVHGTPPQTSPFFDLDEFFKINIPILGMMDGGLEETDVTQGSRFSRWFSQTANHDNNSRRSSIVEETGCIRDLIETHSSTTISSSSTSQTIMGVSSMHPSQDPLIQHRNHQLQQLQQQQQQQQPQPPPPPPQQHHPPPYHHKPPSQQQPSLPPVTQLQQMHSLQPSSLPPALQHQLSQPIQQSEDTGNSLFSLGPHPVNSRTLSPPLPSRAPPSPQSEQQQSLGPSILSGIAPSQGSIVSSKRAILESLNQDTTTTTITTTNTTANNINNHHHHHHHHHSSSNNSVLESLFNLNCPVPEKPDSGSPTNVNVHDASAQLKALLFGKAGRDSVAASPTPGINAYGMPGRVKTVAEIEADLHHQMSPNGMVTVSPLEVPDCSGDMSAFNKLLSMMKAAAVDNSKPHIPDRRSPPNLPAQPPPTIPYLTSGQNEFLHALNRNKEQQLQIQQQTLNQIRMQQQHQHRQHNQEQQQQQQQQKSNQPTPQQQPTPVLQQQPTYVSGVTPTGSGQQTSSDAILNFIKQNPDIIAKPASPNPQLAAVLQHVGHRNLSPGGPPLHPTTSQYLQQNLLSGQPGSVHTSQPRIPSPIMFSQQPPVHLSAPAPVHPGPLVQSSLGQPISNLTSATNIRPHSVLPRVNSPKDMMSFKKDMEEHERFLRKQQERSKSPVSISRGIPTPVNMGPKTSVSVAFTPTSVIRKMHSEKAVEKERQAKQDGCSLNSYSAQKTLMKNQMYIDSVLKDSYSNNVCSDSSRSSPLSLICDKKDIGQGPSVNGHPLPRSQDGLPNQHSGQTPFLSQSHPNLPIDSSIIGGSLNISGSCNSSATPSPSSAKSSKLTPHKGPMSTAGCGEILAAQLFNHEQQNPSPSQTLSSSPCDQSKSLRALMGQGMMQNLTSQLLQSGISNTATSAAQQQLSSSLAGRPIVKGSTSTTSCLRPTTGVQSLTSMNSTKGERPLNYPSSSTTNMELAKVLDLHRLQQQQQQQQQQHPSQQPTSPLISNAAHGISQSLSVNSSPPFGIPVSNRMPLPRPLPNIGVHPAANVLQMQFMLHGRMAAMHAQRSAALETRFPGSMRAVYPGVVAPLVQRTSLATTSSIGMTPNPAAAGVVNVGMGQAVSSQIPSSLHKQVSGSSSQKSSSSSLGNMTNTSGADVLKWFDSDSLRTQLPNMPLPPQGQKVFTVDELERNQQAV</sequence>
<dbReference type="GO" id="GO:0003729">
    <property type="term" value="F:mRNA binding"/>
    <property type="evidence" value="ECO:0007669"/>
    <property type="project" value="TreeGrafter"/>
</dbReference>
<accession>A0A0L8H5A5</accession>
<feature type="compositionally biased region" description="Low complexity" evidence="3">
    <location>
        <begin position="1418"/>
        <end position="1429"/>
    </location>
</feature>
<feature type="region of interest" description="Disordered" evidence="3">
    <location>
        <begin position="1111"/>
        <end position="1136"/>
    </location>
</feature>
<proteinExistence type="predicted"/>
<dbReference type="PANTHER" id="PTHR12269">
    <property type="entry name" value="EUKARYOTIC TRANSLATION INITIATION FACTOR 4E TRANSPORTER"/>
    <property type="match status" value="1"/>
</dbReference>
<feature type="compositionally biased region" description="Polar residues" evidence="3">
    <location>
        <begin position="1408"/>
        <end position="1417"/>
    </location>
</feature>
<dbReference type="GO" id="GO:0017148">
    <property type="term" value="P:negative regulation of translation"/>
    <property type="evidence" value="ECO:0007669"/>
    <property type="project" value="TreeGrafter"/>
</dbReference>
<gene>
    <name evidence="4" type="ORF">OCBIM_22022931mg</name>
</gene>
<dbReference type="STRING" id="37653.A0A0L8H5A5"/>
<feature type="compositionally biased region" description="Low complexity" evidence="3">
    <location>
        <begin position="373"/>
        <end position="393"/>
    </location>
</feature>
<feature type="region of interest" description="Disordered" evidence="3">
    <location>
        <begin position="270"/>
        <end position="310"/>
    </location>
</feature>
<feature type="compositionally biased region" description="Low complexity" evidence="3">
    <location>
        <begin position="1111"/>
        <end position="1126"/>
    </location>
</feature>
<feature type="compositionally biased region" description="Pro residues" evidence="3">
    <location>
        <begin position="502"/>
        <end position="512"/>
    </location>
</feature>
<feature type="compositionally biased region" description="Polar residues" evidence="3">
    <location>
        <begin position="1217"/>
        <end position="1240"/>
    </location>
</feature>
<feature type="compositionally biased region" description="Basic and acidic residues" evidence="3">
    <location>
        <begin position="697"/>
        <end position="706"/>
    </location>
</feature>
<feature type="region of interest" description="Disordered" evidence="3">
    <location>
        <begin position="373"/>
        <end position="528"/>
    </location>
</feature>
<name>A0A0L8H5A5_OCTBM</name>
<evidence type="ECO:0000313" key="4">
    <source>
        <dbReference type="EMBL" id="KOF83955.1"/>
    </source>
</evidence>
<feature type="region of interest" description="Disordered" evidence="3">
    <location>
        <begin position="695"/>
        <end position="723"/>
    </location>
</feature>
<dbReference type="EMBL" id="KQ419327">
    <property type="protein sequence ID" value="KOF83960.1"/>
    <property type="molecule type" value="Genomic_DNA"/>
</dbReference>
<evidence type="ECO:0000256" key="3">
    <source>
        <dbReference type="SAM" id="MobiDB-lite"/>
    </source>
</evidence>
<dbReference type="EMBL" id="KQ419327">
    <property type="protein sequence ID" value="KOF83955.1"/>
    <property type="molecule type" value="Genomic_DNA"/>
</dbReference>
<feature type="compositionally biased region" description="Polar residues" evidence="3">
    <location>
        <begin position="273"/>
        <end position="285"/>
    </location>
</feature>
<feature type="compositionally biased region" description="Pro residues" evidence="3">
    <location>
        <begin position="421"/>
        <end position="433"/>
    </location>
</feature>
<feature type="compositionally biased region" description="Polar residues" evidence="3">
    <location>
        <begin position="1075"/>
        <end position="1092"/>
    </location>
</feature>
<organism evidence="4">
    <name type="scientific">Octopus bimaculoides</name>
    <name type="common">California two-spotted octopus</name>
    <dbReference type="NCBI Taxonomy" id="37653"/>
    <lineage>
        <taxon>Eukaryota</taxon>
        <taxon>Metazoa</taxon>
        <taxon>Spiralia</taxon>
        <taxon>Lophotrochozoa</taxon>
        <taxon>Mollusca</taxon>
        <taxon>Cephalopoda</taxon>
        <taxon>Coleoidea</taxon>
        <taxon>Octopodiformes</taxon>
        <taxon>Octopoda</taxon>
        <taxon>Incirrata</taxon>
        <taxon>Octopodidae</taxon>
        <taxon>Octopus</taxon>
    </lineage>
</organism>
<evidence type="ECO:0000256" key="2">
    <source>
        <dbReference type="ARBA" id="ARBA00022490"/>
    </source>
</evidence>
<feature type="compositionally biased region" description="Low complexity" evidence="3">
    <location>
        <begin position="513"/>
        <end position="523"/>
    </location>
</feature>
<feature type="compositionally biased region" description="Low complexity" evidence="3">
    <location>
        <begin position="1038"/>
        <end position="1050"/>
    </location>
</feature>
<feature type="compositionally biased region" description="Polar residues" evidence="3">
    <location>
        <begin position="793"/>
        <end position="805"/>
    </location>
</feature>
<feature type="compositionally biased region" description="Basic and acidic residues" evidence="3">
    <location>
        <begin position="1"/>
        <end position="14"/>
    </location>
</feature>
<dbReference type="PANTHER" id="PTHR12269:SF1">
    <property type="entry name" value="EUKARYOTIC TRANSLATION INITIATION FACTOR 4E TRANSPORTER"/>
    <property type="match status" value="1"/>
</dbReference>
<feature type="compositionally biased region" description="Polar residues" evidence="3">
    <location>
        <begin position="471"/>
        <end position="488"/>
    </location>
</feature>
<feature type="region of interest" description="Disordered" evidence="3">
    <location>
        <begin position="171"/>
        <end position="232"/>
    </location>
</feature>
<feature type="compositionally biased region" description="Basic and acidic residues" evidence="3">
    <location>
        <begin position="171"/>
        <end position="197"/>
    </location>
</feature>
<feature type="compositionally biased region" description="Basic residues" evidence="3">
    <location>
        <begin position="567"/>
        <end position="577"/>
    </location>
</feature>
<feature type="region of interest" description="Disordered" evidence="3">
    <location>
        <begin position="1408"/>
        <end position="1433"/>
    </location>
</feature>
<feature type="region of interest" description="Disordered" evidence="3">
    <location>
        <begin position="1038"/>
        <end position="1099"/>
    </location>
</feature>
<feature type="region of interest" description="Disordered" evidence="3">
    <location>
        <begin position="1"/>
        <end position="21"/>
    </location>
</feature>
<feature type="region of interest" description="Disordered" evidence="3">
    <location>
        <begin position="1266"/>
        <end position="1288"/>
    </location>
</feature>
<feature type="compositionally biased region" description="Pro residues" evidence="3">
    <location>
        <begin position="708"/>
        <end position="718"/>
    </location>
</feature>
<evidence type="ECO:0008006" key="5">
    <source>
        <dbReference type="Google" id="ProtNLM"/>
    </source>
</evidence>
<protein>
    <recommendedName>
        <fullName evidence="5">Eukaryotic translation initiation factor 4E transporter</fullName>
    </recommendedName>
</protein>
<dbReference type="KEGG" id="obi:106872957"/>
<reference evidence="4" key="1">
    <citation type="submission" date="2015-07" db="EMBL/GenBank/DDBJ databases">
        <title>MeaNS - Measles Nucleotide Surveillance Program.</title>
        <authorList>
            <person name="Tran T."/>
            <person name="Druce J."/>
        </authorList>
    </citation>
    <scope>NUCLEOTIDE SEQUENCE</scope>
    <source>
        <strain evidence="4">UCB-OBI-ISO-001</strain>
        <tissue evidence="4">Gonad</tissue>
    </source>
</reference>
<feature type="compositionally biased region" description="Low complexity" evidence="3">
    <location>
        <begin position="441"/>
        <end position="456"/>
    </location>
</feature>
<feature type="compositionally biased region" description="Low complexity" evidence="3">
    <location>
        <begin position="1268"/>
        <end position="1282"/>
    </location>
</feature>
<feature type="region of interest" description="Disordered" evidence="3">
    <location>
        <begin position="749"/>
        <end position="805"/>
    </location>
</feature>
<dbReference type="InterPro" id="IPR018862">
    <property type="entry name" value="eIF4E-T"/>
</dbReference>
<evidence type="ECO:0000256" key="1">
    <source>
        <dbReference type="ARBA" id="ARBA00004496"/>
    </source>
</evidence>
<keyword evidence="2" id="KW-0963">Cytoplasm</keyword>
<feature type="region of interest" description="Disordered" evidence="3">
    <location>
        <begin position="558"/>
        <end position="581"/>
    </location>
</feature>
<feature type="compositionally biased region" description="Low complexity" evidence="3">
    <location>
        <begin position="763"/>
        <end position="792"/>
    </location>
</feature>
<feature type="compositionally biased region" description="Low complexity" evidence="3">
    <location>
        <begin position="408"/>
        <end position="420"/>
    </location>
</feature>